<accession>A0A1Q8QE44</accession>
<keyword evidence="2" id="KW-1185">Reference proteome</keyword>
<dbReference type="Proteomes" id="UP000186102">
    <property type="component" value="Unassembled WGS sequence"/>
</dbReference>
<comment type="caution">
    <text evidence="1">The sequence shown here is derived from an EMBL/GenBank/DDBJ whole genome shotgun (WGS) entry which is preliminary data.</text>
</comment>
<dbReference type="AlphaFoldDB" id="A0A1Q8QE44"/>
<organism evidence="1 2">
    <name type="scientific">Desulfosporosinus metallidurans</name>
    <dbReference type="NCBI Taxonomy" id="1888891"/>
    <lineage>
        <taxon>Bacteria</taxon>
        <taxon>Bacillati</taxon>
        <taxon>Bacillota</taxon>
        <taxon>Clostridia</taxon>
        <taxon>Eubacteriales</taxon>
        <taxon>Desulfitobacteriaceae</taxon>
        <taxon>Desulfosporosinus</taxon>
    </lineage>
</organism>
<protein>
    <submittedName>
        <fullName evidence="1">Uncharacterized protein</fullName>
    </submittedName>
</protein>
<evidence type="ECO:0000313" key="1">
    <source>
        <dbReference type="EMBL" id="OLN25623.1"/>
    </source>
</evidence>
<evidence type="ECO:0000313" key="2">
    <source>
        <dbReference type="Proteomes" id="UP000186102"/>
    </source>
</evidence>
<dbReference type="SUPFAM" id="SSF143081">
    <property type="entry name" value="BB1717-like"/>
    <property type="match status" value="1"/>
</dbReference>
<gene>
    <name evidence="1" type="ORF">DSOL_5270</name>
</gene>
<name>A0A1Q8QE44_9FIRM</name>
<proteinExistence type="predicted"/>
<reference evidence="1 2" key="1">
    <citation type="submission" date="2016-09" db="EMBL/GenBank/DDBJ databases">
        <title>Complete genome of Desulfosporosinus sp. OL.</title>
        <authorList>
            <person name="Mardanov A."/>
            <person name="Beletsky A."/>
            <person name="Panova A."/>
            <person name="Karnachuk O."/>
            <person name="Ravin N."/>
        </authorList>
    </citation>
    <scope>NUCLEOTIDE SEQUENCE [LARGE SCALE GENOMIC DNA]</scope>
    <source>
        <strain evidence="1 2">OL</strain>
    </source>
</reference>
<dbReference type="InterPro" id="IPR036590">
    <property type="entry name" value="SRAP-like"/>
</dbReference>
<dbReference type="EMBL" id="MLBF01000107">
    <property type="protein sequence ID" value="OLN25623.1"/>
    <property type="molecule type" value="Genomic_DNA"/>
</dbReference>
<dbReference type="Gene3D" id="3.90.1680.10">
    <property type="entry name" value="SOS response associated peptidase-like"/>
    <property type="match status" value="1"/>
</dbReference>
<sequence>MGGDVTSSREVKGLLTPFPEERMVAYEVSQLVNSPRNDGPECVVPVNSLF</sequence>